<reference evidence="1" key="1">
    <citation type="submission" date="2018-09" db="EMBL/GenBank/DDBJ databases">
        <title>A genomic encyclopedia of anaerobic methanotrophic archaea.</title>
        <authorList>
            <person name="Skennerton C.T."/>
            <person name="Chadwick G.L."/>
            <person name="Laso-Perez R."/>
            <person name="Leu A.O."/>
            <person name="Speth D.R."/>
            <person name="Yu H."/>
            <person name="Morgan-Lang C."/>
            <person name="Hatzenpichler R."/>
            <person name="Goudeau D."/>
            <person name="Malmstrom R."/>
            <person name="Woyke T."/>
            <person name="Hallam S."/>
            <person name="Tyson G.W."/>
            <person name="Wegener G."/>
            <person name="Boetius A."/>
            <person name="Orphan V.J."/>
        </authorList>
    </citation>
    <scope>NUCLEOTIDE SEQUENCE</scope>
    <source>
        <strain evidence="1">CONS3730D10UFb2</strain>
    </source>
</reference>
<dbReference type="EMBL" id="QYBA01000005">
    <property type="protein sequence ID" value="TKY92528.1"/>
    <property type="molecule type" value="Genomic_DNA"/>
</dbReference>
<proteinExistence type="predicted"/>
<comment type="caution">
    <text evidence="1">The sequence shown here is derived from an EMBL/GenBank/DDBJ whole genome shotgun (WGS) entry which is preliminary data.</text>
</comment>
<protein>
    <submittedName>
        <fullName evidence="1">DUF555 domain-containing protein</fullName>
    </submittedName>
</protein>
<evidence type="ECO:0000313" key="1">
    <source>
        <dbReference type="EMBL" id="TKY92528.1"/>
    </source>
</evidence>
<gene>
    <name evidence="1" type="ORF">C5S46_00115</name>
</gene>
<accession>A0AC61SD70</accession>
<sequence>MKNYNVILEAAWLVKDIGSTDDAMGVAVAEAGKRLNPQLEYVEIDVGTTYCPSCNEPFDSVFLAANTALVGLVLQMRVFDAENEEHAAMIAKSVIGKALKNIPLNVVEVTDLDYSEEYE</sequence>
<evidence type="ECO:0000313" key="2">
    <source>
        <dbReference type="Proteomes" id="UP000315423"/>
    </source>
</evidence>
<name>A0AC61SD70_9EURY</name>
<organism evidence="1 2">
    <name type="scientific">Candidatus Methanomarinus sp</name>
    <dbReference type="NCBI Taxonomy" id="3386244"/>
    <lineage>
        <taxon>Archaea</taxon>
        <taxon>Methanobacteriati</taxon>
        <taxon>Methanobacteriota</taxon>
        <taxon>Stenosarchaea group</taxon>
        <taxon>Methanomicrobia</taxon>
        <taxon>Methanosarcinales</taxon>
        <taxon>ANME-2 cluster</taxon>
        <taxon>Candidatus Methanocomedenaceae</taxon>
        <taxon>Candidatus Methanomarinus</taxon>
    </lineage>
</organism>
<dbReference type="Proteomes" id="UP000315423">
    <property type="component" value="Unassembled WGS sequence"/>
</dbReference>